<evidence type="ECO:0000313" key="4">
    <source>
        <dbReference type="Proteomes" id="UP000322634"/>
    </source>
</evidence>
<name>A0A5D0UDC4_9ACTN</name>
<keyword evidence="2" id="KW-1133">Transmembrane helix</keyword>
<dbReference type="RefSeq" id="WP_148350259.1">
    <property type="nucleotide sequence ID" value="NZ_JBHSBF010000027.1"/>
</dbReference>
<feature type="transmembrane region" description="Helical" evidence="2">
    <location>
        <begin position="6"/>
        <end position="29"/>
    </location>
</feature>
<reference evidence="3 4" key="1">
    <citation type="submission" date="2019-08" db="EMBL/GenBank/DDBJ databases">
        <title>Actinomadura sp. nov. CYP1-5 isolated from mountain soil.</title>
        <authorList>
            <person name="Songsumanus A."/>
            <person name="Kuncharoen N."/>
            <person name="Kudo T."/>
            <person name="Yuki M."/>
            <person name="Igarashi Y."/>
            <person name="Tanasupawat S."/>
        </authorList>
    </citation>
    <scope>NUCLEOTIDE SEQUENCE [LARGE SCALE GENOMIC DNA]</scope>
    <source>
        <strain evidence="3 4">GKU157</strain>
    </source>
</reference>
<dbReference type="AlphaFoldDB" id="A0A5D0UDC4"/>
<protein>
    <submittedName>
        <fullName evidence="3">Uncharacterized protein</fullName>
    </submittedName>
</protein>
<dbReference type="Proteomes" id="UP000322634">
    <property type="component" value="Unassembled WGS sequence"/>
</dbReference>
<dbReference type="OrthoDB" id="3692692at2"/>
<accession>A0A5D0UDC4</accession>
<keyword evidence="4" id="KW-1185">Reference proteome</keyword>
<evidence type="ECO:0000313" key="3">
    <source>
        <dbReference type="EMBL" id="TYC15109.1"/>
    </source>
</evidence>
<gene>
    <name evidence="3" type="ORF">FXF65_13440</name>
</gene>
<dbReference type="InterPro" id="IPR045684">
    <property type="entry name" value="DUF6191"/>
</dbReference>
<dbReference type="Pfam" id="PF19690">
    <property type="entry name" value="DUF6191"/>
    <property type="match status" value="1"/>
</dbReference>
<dbReference type="EMBL" id="VSFF01000005">
    <property type="protein sequence ID" value="TYC15109.1"/>
    <property type="molecule type" value="Genomic_DNA"/>
</dbReference>
<feature type="region of interest" description="Disordered" evidence="1">
    <location>
        <begin position="60"/>
        <end position="95"/>
    </location>
</feature>
<evidence type="ECO:0000256" key="1">
    <source>
        <dbReference type="SAM" id="MobiDB-lite"/>
    </source>
</evidence>
<organism evidence="3 4">
    <name type="scientific">Actinomadura syzygii</name>
    <dbReference type="NCBI Taxonomy" id="1427538"/>
    <lineage>
        <taxon>Bacteria</taxon>
        <taxon>Bacillati</taxon>
        <taxon>Actinomycetota</taxon>
        <taxon>Actinomycetes</taxon>
        <taxon>Streptosporangiales</taxon>
        <taxon>Thermomonosporaceae</taxon>
        <taxon>Actinomadura</taxon>
    </lineage>
</organism>
<proteinExistence type="predicted"/>
<keyword evidence="2" id="KW-0472">Membrane</keyword>
<comment type="caution">
    <text evidence="3">The sequence shown here is derived from an EMBL/GenBank/DDBJ whole genome shotgun (WGS) entry which is preliminary data.</text>
</comment>
<sequence>MAVIVFMTIPGLVIGLVAFAVLDRAGLWAHRRFRLPWRRDDGGRPLSAVAVGELDAFFQGTHRHQQDQRNSSLMMRDDEDDSAPPRRKIDLDSGTAIVHRPSASSS</sequence>
<evidence type="ECO:0000256" key="2">
    <source>
        <dbReference type="SAM" id="Phobius"/>
    </source>
</evidence>
<keyword evidence="2" id="KW-0812">Transmembrane</keyword>